<dbReference type="Proteomes" id="UP000826656">
    <property type="component" value="Unassembled WGS sequence"/>
</dbReference>
<feature type="compositionally biased region" description="Basic residues" evidence="1">
    <location>
        <begin position="32"/>
        <end position="41"/>
    </location>
</feature>
<dbReference type="PANTHER" id="PTHR48449">
    <property type="entry name" value="DUF1985 DOMAIN-CONTAINING PROTEIN"/>
    <property type="match status" value="1"/>
</dbReference>
<accession>A0ABQ7URT1</accession>
<organism evidence="2 3">
    <name type="scientific">Solanum tuberosum</name>
    <name type="common">Potato</name>
    <dbReference type="NCBI Taxonomy" id="4113"/>
    <lineage>
        <taxon>Eukaryota</taxon>
        <taxon>Viridiplantae</taxon>
        <taxon>Streptophyta</taxon>
        <taxon>Embryophyta</taxon>
        <taxon>Tracheophyta</taxon>
        <taxon>Spermatophyta</taxon>
        <taxon>Magnoliopsida</taxon>
        <taxon>eudicotyledons</taxon>
        <taxon>Gunneridae</taxon>
        <taxon>Pentapetalae</taxon>
        <taxon>asterids</taxon>
        <taxon>lamiids</taxon>
        <taxon>Solanales</taxon>
        <taxon>Solanaceae</taxon>
        <taxon>Solanoideae</taxon>
        <taxon>Solaneae</taxon>
        <taxon>Solanum</taxon>
    </lineage>
</organism>
<feature type="region of interest" description="Disordered" evidence="1">
    <location>
        <begin position="29"/>
        <end position="56"/>
    </location>
</feature>
<name>A0ABQ7URT1_SOLTU</name>
<evidence type="ECO:0000313" key="3">
    <source>
        <dbReference type="Proteomes" id="UP000826656"/>
    </source>
</evidence>
<dbReference type="PANTHER" id="PTHR48449:SF1">
    <property type="entry name" value="DUF1985 DOMAIN-CONTAINING PROTEIN"/>
    <property type="match status" value="1"/>
</dbReference>
<keyword evidence="3" id="KW-1185">Reference proteome</keyword>
<evidence type="ECO:0000313" key="2">
    <source>
        <dbReference type="EMBL" id="KAH0754474.1"/>
    </source>
</evidence>
<reference evidence="2 3" key="1">
    <citation type="journal article" date="2021" name="bioRxiv">
        <title>Chromosome-scale and haplotype-resolved genome assembly of a tetraploid potato cultivar.</title>
        <authorList>
            <person name="Sun H."/>
            <person name="Jiao W.-B."/>
            <person name="Krause K."/>
            <person name="Campoy J.A."/>
            <person name="Goel M."/>
            <person name="Folz-Donahue K."/>
            <person name="Kukat C."/>
            <person name="Huettel B."/>
            <person name="Schneeberger K."/>
        </authorList>
    </citation>
    <scope>NUCLEOTIDE SEQUENCE [LARGE SCALE GENOMIC DNA]</scope>
    <source>
        <strain evidence="2">SolTubOtavaFocal</strain>
        <tissue evidence="2">Leaves</tissue>
    </source>
</reference>
<evidence type="ECO:0000256" key="1">
    <source>
        <dbReference type="SAM" id="MobiDB-lite"/>
    </source>
</evidence>
<gene>
    <name evidence="2" type="ORF">KY290_024744</name>
</gene>
<proteinExistence type="predicted"/>
<comment type="caution">
    <text evidence="2">The sequence shown here is derived from an EMBL/GenBank/DDBJ whole genome shotgun (WGS) entry which is preliminary data.</text>
</comment>
<sequence length="245" mass="27450">MPLCFSKKEFAIVTGLKCHSPSESIHVFTAKKQPRRRKKGGKAQTSKEQSTEEQDLVSLVGPSFKNPKLVALLNDKDTSRNHKESLCLLCYEFTVKYLLDPLSPKTNNLFGCPWAFMACTFEAIPHLKHQITAKEEISSPRILRWLTAKNVKNSPDLFNPPDDAMPPYVAIYHPYVATCDTSVTTCDPNVAIDDSYVATYHPSIAICDPNVDIDDSYIATDDPFVATRDINIATDAHMLQHYSNI</sequence>
<dbReference type="EMBL" id="JAIVGD010000018">
    <property type="protein sequence ID" value="KAH0754474.1"/>
    <property type="molecule type" value="Genomic_DNA"/>
</dbReference>
<protein>
    <submittedName>
        <fullName evidence="2">Uncharacterized protein</fullName>
    </submittedName>
</protein>